<dbReference type="Proteomes" id="UP000250235">
    <property type="component" value="Unassembled WGS sequence"/>
</dbReference>
<evidence type="ECO:0000313" key="2">
    <source>
        <dbReference type="Proteomes" id="UP000250235"/>
    </source>
</evidence>
<sequence>MVVTVCATWRIDRGLLAISLWKELDSHWVKCIAHLREDVGTWKCRKEDTILQYYKNGF</sequence>
<accession>A0A2Z7AGM5</accession>
<organism evidence="1 2">
    <name type="scientific">Dorcoceras hygrometricum</name>
    <dbReference type="NCBI Taxonomy" id="472368"/>
    <lineage>
        <taxon>Eukaryota</taxon>
        <taxon>Viridiplantae</taxon>
        <taxon>Streptophyta</taxon>
        <taxon>Embryophyta</taxon>
        <taxon>Tracheophyta</taxon>
        <taxon>Spermatophyta</taxon>
        <taxon>Magnoliopsida</taxon>
        <taxon>eudicotyledons</taxon>
        <taxon>Gunneridae</taxon>
        <taxon>Pentapetalae</taxon>
        <taxon>asterids</taxon>
        <taxon>lamiids</taxon>
        <taxon>Lamiales</taxon>
        <taxon>Gesneriaceae</taxon>
        <taxon>Didymocarpoideae</taxon>
        <taxon>Trichosporeae</taxon>
        <taxon>Loxocarpinae</taxon>
        <taxon>Dorcoceras</taxon>
    </lineage>
</organism>
<protein>
    <submittedName>
        <fullName evidence="1">Uncharacterized protein</fullName>
    </submittedName>
</protein>
<gene>
    <name evidence="1" type="ORF">F511_19190</name>
</gene>
<keyword evidence="2" id="KW-1185">Reference proteome</keyword>
<dbReference type="AlphaFoldDB" id="A0A2Z7AGM5"/>
<evidence type="ECO:0000313" key="1">
    <source>
        <dbReference type="EMBL" id="KZV18414.1"/>
    </source>
</evidence>
<name>A0A2Z7AGM5_9LAMI</name>
<reference evidence="1 2" key="1">
    <citation type="journal article" date="2015" name="Proc. Natl. Acad. Sci. U.S.A.">
        <title>The resurrection genome of Boea hygrometrica: A blueprint for survival of dehydration.</title>
        <authorList>
            <person name="Xiao L."/>
            <person name="Yang G."/>
            <person name="Zhang L."/>
            <person name="Yang X."/>
            <person name="Zhao S."/>
            <person name="Ji Z."/>
            <person name="Zhou Q."/>
            <person name="Hu M."/>
            <person name="Wang Y."/>
            <person name="Chen M."/>
            <person name="Xu Y."/>
            <person name="Jin H."/>
            <person name="Xiao X."/>
            <person name="Hu G."/>
            <person name="Bao F."/>
            <person name="Hu Y."/>
            <person name="Wan P."/>
            <person name="Li L."/>
            <person name="Deng X."/>
            <person name="Kuang T."/>
            <person name="Xiang C."/>
            <person name="Zhu J.K."/>
            <person name="Oliver M.J."/>
            <person name="He Y."/>
        </authorList>
    </citation>
    <scope>NUCLEOTIDE SEQUENCE [LARGE SCALE GENOMIC DNA]</scope>
    <source>
        <strain evidence="2">cv. XS01</strain>
    </source>
</reference>
<proteinExistence type="predicted"/>
<dbReference type="EMBL" id="KV017460">
    <property type="protein sequence ID" value="KZV18414.1"/>
    <property type="molecule type" value="Genomic_DNA"/>
</dbReference>